<evidence type="ECO:0000313" key="3">
    <source>
        <dbReference type="Proteomes" id="UP001359308"/>
    </source>
</evidence>
<sequence length="50" mass="5356">MTDPTQETQPTHSLQENLLETPGIPTSGESVTLPRKVVTVAVVIPGLIIF</sequence>
<gene>
    <name evidence="2" type="ORF">N4J17_15180</name>
</gene>
<proteinExistence type="predicted"/>
<accession>A0ABZ2F5G5</accession>
<feature type="compositionally biased region" description="Polar residues" evidence="1">
    <location>
        <begin position="1"/>
        <end position="18"/>
    </location>
</feature>
<dbReference type="EMBL" id="CP104311">
    <property type="protein sequence ID" value="WWF01790.1"/>
    <property type="molecule type" value="Genomic_DNA"/>
</dbReference>
<keyword evidence="3" id="KW-1185">Reference proteome</keyword>
<dbReference type="RefSeq" id="WP_198323978.1">
    <property type="nucleotide sequence ID" value="NZ_CP104311.1"/>
</dbReference>
<feature type="region of interest" description="Disordered" evidence="1">
    <location>
        <begin position="1"/>
        <end position="30"/>
    </location>
</feature>
<dbReference type="Proteomes" id="UP001359308">
    <property type="component" value="Chromosome"/>
</dbReference>
<organism evidence="2 3">
    <name type="scientific">Methylococcus capsulatus</name>
    <dbReference type="NCBI Taxonomy" id="414"/>
    <lineage>
        <taxon>Bacteria</taxon>
        <taxon>Pseudomonadati</taxon>
        <taxon>Pseudomonadota</taxon>
        <taxon>Gammaproteobacteria</taxon>
        <taxon>Methylococcales</taxon>
        <taxon>Methylococcaceae</taxon>
        <taxon>Methylococcus</taxon>
    </lineage>
</organism>
<reference evidence="2 3" key="1">
    <citation type="submission" date="2022-09" db="EMBL/GenBank/DDBJ databases">
        <authorList>
            <person name="Giprobiosintez L."/>
        </authorList>
    </citation>
    <scope>NUCLEOTIDE SEQUENCE [LARGE SCALE GENOMIC DNA]</scope>
    <source>
        <strain evidence="3">VKPM-B-12549 (GBS-15)</strain>
    </source>
</reference>
<evidence type="ECO:0000256" key="1">
    <source>
        <dbReference type="SAM" id="MobiDB-lite"/>
    </source>
</evidence>
<evidence type="ECO:0000313" key="2">
    <source>
        <dbReference type="EMBL" id="WWF01790.1"/>
    </source>
</evidence>
<name>A0ABZ2F5G5_METCP</name>
<protein>
    <submittedName>
        <fullName evidence="2">Uncharacterized protein</fullName>
    </submittedName>
</protein>